<dbReference type="RefSeq" id="WP_106165460.1">
    <property type="nucleotide sequence ID" value="NZ_PVUF01000022.1"/>
</dbReference>
<reference evidence="2 3" key="1">
    <citation type="submission" date="2018-03" db="EMBL/GenBank/DDBJ databases">
        <title>Genomic Encyclopedia of Archaeal and Bacterial Type Strains, Phase II (KMG-II): from individual species to whole genera.</title>
        <authorList>
            <person name="Goeker M."/>
        </authorList>
    </citation>
    <scope>NUCLEOTIDE SEQUENCE [LARGE SCALE GENOMIC DNA]</scope>
    <source>
        <strain evidence="2 3">DSM 25328</strain>
    </source>
</reference>
<feature type="chain" id="PRO_5015505258" evidence="1">
    <location>
        <begin position="23"/>
        <end position="765"/>
    </location>
</feature>
<dbReference type="OrthoDB" id="8320584at2"/>
<protein>
    <submittedName>
        <fullName evidence="2">Parallel beta helix pectate lyase-like protein</fullName>
    </submittedName>
</protein>
<evidence type="ECO:0000256" key="1">
    <source>
        <dbReference type="SAM" id="SignalP"/>
    </source>
</evidence>
<organism evidence="2 3">
    <name type="scientific">Tritonibacter scottomollicae</name>
    <name type="common">Epibacterium scottomollicae</name>
    <dbReference type="NCBI Taxonomy" id="483013"/>
    <lineage>
        <taxon>Bacteria</taxon>
        <taxon>Pseudomonadati</taxon>
        <taxon>Pseudomonadota</taxon>
        <taxon>Alphaproteobacteria</taxon>
        <taxon>Rhodobacterales</taxon>
        <taxon>Paracoccaceae</taxon>
        <taxon>Tritonibacter</taxon>
    </lineage>
</organism>
<dbReference type="Gene3D" id="2.40.160.160">
    <property type="entry name" value="Inverse autotransporter, beta-domain"/>
    <property type="match status" value="1"/>
</dbReference>
<dbReference type="InterPro" id="IPR011050">
    <property type="entry name" value="Pectin_lyase_fold/virulence"/>
</dbReference>
<accession>A0A2T1A7Q8</accession>
<comment type="caution">
    <text evidence="2">The sequence shown here is derived from an EMBL/GenBank/DDBJ whole genome shotgun (WGS) entry which is preliminary data.</text>
</comment>
<dbReference type="SMART" id="SM00710">
    <property type="entry name" value="PbH1"/>
    <property type="match status" value="8"/>
</dbReference>
<feature type="signal peptide" evidence="1">
    <location>
        <begin position="1"/>
        <end position="22"/>
    </location>
</feature>
<sequence length="765" mass="78728">MTLRLTALSGLSLMLATTAVSAADLQIYHQDGLQGGLALTFPLSVRDNSATIARLSFARDDNSHSAFSLEAMRRTNLANGWMIGTGIFADSSADDMGNRFGQVGLSGELQHGVFQARLNAYVPVGTKNRSDSRFDSLAEMDGTIRFRSGRSLALKGADMELGARIQFASLGGGSFGLFGGGFSFEHSDGASYSGATARAEVALDNLFGTRSGARVRAGLRADRSSGSTDTSAYAALTIPFGSNARSSNATSAGGFGANRLTRDVERRRRVTTRSGAFGPVEAVSLAGQALGRFARIDAGGNLQEALVGTGENGLVFASGDFTTSGLVLSEGQTLVGGGGSVVLQAESGRQIRMANRGAPTTLQESSAMAPAGSGAAVALLTMADDSRAQSLTLSGGDQGITASNVDGFHIADVAISGSRGDAIHLSNVSNASFTDLSIANVGGNGFSATGGTHIAVTGAQITAPGENGFLLRSVGNFSLSQARLSDMPTCEDNTLCEFSVYNPSSVPNSGINAIGLTDARFDGIRMDDVTYGFFLASDISTESGDYTVVAASTGLELNDITITNSRREAILAVGVDGLNMTNVVLDNSQQGSDMDLVVMQSSGQVSIDGAVLTGGINGLMFVDALRLDGITEDMSFRNIVINDTSRAGVFLNPVQNIDFENIEINNAGTHGIFMLGDSWGFNGGAIRDVTFADTTINAATTAGVNFYGPVTNVTGEITVANSPAGCSADTSSWSGTSITNDAGGDLSINGTVMTNSTLGDCAAPY</sequence>
<dbReference type="InterPro" id="IPR006626">
    <property type="entry name" value="PbH1"/>
</dbReference>
<name>A0A2T1A7Q8_TRISK</name>
<dbReference type="InterPro" id="IPR012334">
    <property type="entry name" value="Pectin_lyas_fold"/>
</dbReference>
<dbReference type="PANTHER" id="PTHR36453:SF1">
    <property type="entry name" value="RIGHT HANDED BETA HELIX DOMAIN-CONTAINING PROTEIN"/>
    <property type="match status" value="1"/>
</dbReference>
<evidence type="ECO:0000313" key="2">
    <source>
        <dbReference type="EMBL" id="PRZ44621.1"/>
    </source>
</evidence>
<evidence type="ECO:0000313" key="3">
    <source>
        <dbReference type="Proteomes" id="UP000237718"/>
    </source>
</evidence>
<dbReference type="GO" id="GO:0016829">
    <property type="term" value="F:lyase activity"/>
    <property type="evidence" value="ECO:0007669"/>
    <property type="project" value="UniProtKB-KW"/>
</dbReference>
<proteinExistence type="predicted"/>
<dbReference type="InterPro" id="IPR038177">
    <property type="entry name" value="IAT_beta_sf"/>
</dbReference>
<gene>
    <name evidence="2" type="ORF">CLV89_12221</name>
</gene>
<dbReference type="AlphaFoldDB" id="A0A2T1A7Q8"/>
<keyword evidence="1" id="KW-0732">Signal</keyword>
<dbReference type="EMBL" id="PVUF01000022">
    <property type="protein sequence ID" value="PRZ44621.1"/>
    <property type="molecule type" value="Genomic_DNA"/>
</dbReference>
<keyword evidence="2" id="KW-0456">Lyase</keyword>
<dbReference type="Proteomes" id="UP000237718">
    <property type="component" value="Unassembled WGS sequence"/>
</dbReference>
<dbReference type="SUPFAM" id="SSF51126">
    <property type="entry name" value="Pectin lyase-like"/>
    <property type="match status" value="2"/>
</dbReference>
<dbReference type="PANTHER" id="PTHR36453">
    <property type="entry name" value="SECRETED PROTEIN-RELATED"/>
    <property type="match status" value="1"/>
</dbReference>
<dbReference type="Gene3D" id="2.160.20.10">
    <property type="entry name" value="Single-stranded right-handed beta-helix, Pectin lyase-like"/>
    <property type="match status" value="2"/>
</dbReference>